<sequence>MQHQDLSILVAGWTSMFLLASTTRWTISSKTGNPFFSIFEKTRTPLISTSKEVLRPTIPWTWAPGTLARI</sequence>
<dbReference type="EMBL" id="GIFC01000555">
    <property type="protein sequence ID" value="MXU82638.1"/>
    <property type="molecule type" value="Transcribed_RNA"/>
</dbReference>
<evidence type="ECO:0000313" key="1">
    <source>
        <dbReference type="EMBL" id="MXU82638.1"/>
    </source>
</evidence>
<protein>
    <submittedName>
        <fullName evidence="1">Putative secreted protein</fullName>
    </submittedName>
</protein>
<accession>A0A6B0TTV8</accession>
<reference evidence="1" key="1">
    <citation type="submission" date="2019-12" db="EMBL/GenBank/DDBJ databases">
        <title>An insight into the sialome of adult female Ixodes ricinus ticks feeding for 6 days.</title>
        <authorList>
            <person name="Perner J."/>
            <person name="Ribeiro J.M.C."/>
        </authorList>
    </citation>
    <scope>NUCLEOTIDE SEQUENCE</scope>
    <source>
        <strain evidence="1">Semi-engorged</strain>
        <tissue evidence="1">Salivary glands</tissue>
    </source>
</reference>
<dbReference type="AlphaFoldDB" id="A0A6B0TTV8"/>
<organism evidence="1">
    <name type="scientific">Ixodes ricinus</name>
    <name type="common">Common tick</name>
    <name type="synonym">Acarus ricinus</name>
    <dbReference type="NCBI Taxonomy" id="34613"/>
    <lineage>
        <taxon>Eukaryota</taxon>
        <taxon>Metazoa</taxon>
        <taxon>Ecdysozoa</taxon>
        <taxon>Arthropoda</taxon>
        <taxon>Chelicerata</taxon>
        <taxon>Arachnida</taxon>
        <taxon>Acari</taxon>
        <taxon>Parasitiformes</taxon>
        <taxon>Ixodida</taxon>
        <taxon>Ixodoidea</taxon>
        <taxon>Ixodidae</taxon>
        <taxon>Ixodinae</taxon>
        <taxon>Ixodes</taxon>
    </lineage>
</organism>
<proteinExistence type="predicted"/>
<name>A0A6B0TTV8_IXORI</name>